<dbReference type="InterPro" id="IPR016032">
    <property type="entry name" value="Sig_transdc_resp-reg_C-effctor"/>
</dbReference>
<dbReference type="SUPFAM" id="SSF52172">
    <property type="entry name" value="CheY-like"/>
    <property type="match status" value="1"/>
</dbReference>
<feature type="modified residue" description="4-aspartylphosphate" evidence="4">
    <location>
        <position position="59"/>
    </location>
</feature>
<dbReference type="Pfam" id="PF00072">
    <property type="entry name" value="Response_reg"/>
    <property type="match status" value="1"/>
</dbReference>
<dbReference type="GO" id="GO:0003677">
    <property type="term" value="F:DNA binding"/>
    <property type="evidence" value="ECO:0007669"/>
    <property type="project" value="UniProtKB-KW"/>
</dbReference>
<dbReference type="GO" id="GO:0006355">
    <property type="term" value="P:regulation of DNA-templated transcription"/>
    <property type="evidence" value="ECO:0007669"/>
    <property type="project" value="InterPro"/>
</dbReference>
<dbReference type="RefSeq" id="WP_038350844.1">
    <property type="nucleotide sequence ID" value="NZ_CP019962.1"/>
</dbReference>
<proteinExistence type="predicted"/>
<evidence type="ECO:0000313" key="7">
    <source>
        <dbReference type="Proteomes" id="UP000192391"/>
    </source>
</evidence>
<evidence type="ECO:0000256" key="4">
    <source>
        <dbReference type="PROSITE-ProRule" id="PRU00169"/>
    </source>
</evidence>
<dbReference type="PANTHER" id="PTHR35807:SF1">
    <property type="entry name" value="TRANSCRIPTIONAL REGULATOR REDD"/>
    <property type="match status" value="1"/>
</dbReference>
<keyword evidence="2" id="KW-0238">DNA-binding</keyword>
<dbReference type="InterPro" id="IPR001789">
    <property type="entry name" value="Sig_transdc_resp-reg_receiver"/>
</dbReference>
<dbReference type="PROSITE" id="PS50110">
    <property type="entry name" value="RESPONSE_REGULATORY"/>
    <property type="match status" value="1"/>
</dbReference>
<dbReference type="Gene3D" id="1.10.10.10">
    <property type="entry name" value="Winged helix-like DNA-binding domain superfamily/Winged helix DNA-binding domain"/>
    <property type="match status" value="1"/>
</dbReference>
<sequence length="278" mass="31549">MHVLAIDDEKLALENLIFSLREALPDAEVHGFITPEGALEFAGNLHEESDKPLDFAFLDVVMSTLSGLEVAVRLKKIFPDVRIIFVTGYSDYAYDAYRLHAKGYILKPVSKALIQEELDHLDLPQKVKWPLKRVQVHTFGTFDVFVDQKPLSFSRSRAKELLAYLVDRQGNGVTLSNICAVLFEDSSGSTGNKKHAQNVISSLRRALESVGAEDILIKKWNYLALDTQKVDCDYYRFLKGDIDAINTFHGEYMSNYSWAELTTAFLNERSNHEKIKQN</sequence>
<comment type="function">
    <text evidence="3">May play the central regulatory role in sporulation. It may be an element of the effector pathway responsible for the activation of sporulation genes in response to nutritional stress. Spo0A may act in concert with spo0H (a sigma factor) to control the expression of some genes that are critical to the sporulation process.</text>
</comment>
<dbReference type="GO" id="GO:0000160">
    <property type="term" value="P:phosphorelay signal transduction system"/>
    <property type="evidence" value="ECO:0007669"/>
    <property type="project" value="InterPro"/>
</dbReference>
<evidence type="ECO:0000313" key="6">
    <source>
        <dbReference type="EMBL" id="ARD64108.1"/>
    </source>
</evidence>
<dbReference type="Gene3D" id="3.40.50.2300">
    <property type="match status" value="1"/>
</dbReference>
<evidence type="ECO:0000256" key="3">
    <source>
        <dbReference type="ARBA" id="ARBA00024867"/>
    </source>
</evidence>
<protein>
    <recommendedName>
        <fullName evidence="1">Stage 0 sporulation protein A homolog</fullName>
    </recommendedName>
</protein>
<name>A0AAC9W1Q4_EUBLI</name>
<keyword evidence="4" id="KW-0597">Phosphoprotein</keyword>
<gene>
    <name evidence="6" type="ORF">B2M23_00440</name>
</gene>
<evidence type="ECO:0000259" key="5">
    <source>
        <dbReference type="PROSITE" id="PS50110"/>
    </source>
</evidence>
<dbReference type="SUPFAM" id="SSF46894">
    <property type="entry name" value="C-terminal effector domain of the bipartite response regulators"/>
    <property type="match status" value="1"/>
</dbReference>
<dbReference type="SMART" id="SM00448">
    <property type="entry name" value="REC"/>
    <property type="match status" value="1"/>
</dbReference>
<dbReference type="Proteomes" id="UP000192391">
    <property type="component" value="Chromosome"/>
</dbReference>
<dbReference type="InterPro" id="IPR036388">
    <property type="entry name" value="WH-like_DNA-bd_sf"/>
</dbReference>
<feature type="domain" description="Response regulatory" evidence="5">
    <location>
        <begin position="2"/>
        <end position="122"/>
    </location>
</feature>
<dbReference type="KEGG" id="elim:B2M23_00440"/>
<dbReference type="InterPro" id="IPR051677">
    <property type="entry name" value="AfsR-DnrI-RedD_regulator"/>
</dbReference>
<accession>A0AAC9W1Q4</accession>
<evidence type="ECO:0000256" key="2">
    <source>
        <dbReference type="ARBA" id="ARBA00023125"/>
    </source>
</evidence>
<dbReference type="EMBL" id="CP019962">
    <property type="protein sequence ID" value="ARD64108.1"/>
    <property type="molecule type" value="Genomic_DNA"/>
</dbReference>
<dbReference type="AlphaFoldDB" id="A0AAC9W1Q4"/>
<organism evidence="6 7">
    <name type="scientific">Eubacterium limosum</name>
    <dbReference type="NCBI Taxonomy" id="1736"/>
    <lineage>
        <taxon>Bacteria</taxon>
        <taxon>Bacillati</taxon>
        <taxon>Bacillota</taxon>
        <taxon>Clostridia</taxon>
        <taxon>Eubacteriales</taxon>
        <taxon>Eubacteriaceae</taxon>
        <taxon>Eubacterium</taxon>
    </lineage>
</organism>
<evidence type="ECO:0000256" key="1">
    <source>
        <dbReference type="ARBA" id="ARBA00018672"/>
    </source>
</evidence>
<dbReference type="InterPro" id="IPR011006">
    <property type="entry name" value="CheY-like_superfamily"/>
</dbReference>
<dbReference type="PANTHER" id="PTHR35807">
    <property type="entry name" value="TRANSCRIPTIONAL REGULATOR REDD-RELATED"/>
    <property type="match status" value="1"/>
</dbReference>
<reference evidence="7" key="1">
    <citation type="journal article" date="2017" name="Sci. Rep.">
        <title>Determination of the Genome and Primary Transcriptome of Syngas Fermenting Eubacterium limosum ATCC 8486.</title>
        <authorList>
            <person name="Song Y."/>
            <person name="Shin J."/>
            <person name="Jeong Y."/>
            <person name="Jin S."/>
            <person name="Lee J.K."/>
            <person name="Kim D.R."/>
            <person name="Kim S.C."/>
            <person name="Cho S."/>
            <person name="Cho B.K."/>
        </authorList>
    </citation>
    <scope>NUCLEOTIDE SEQUENCE [LARGE SCALE GENOMIC DNA]</scope>
    <source>
        <strain evidence="7">ATCC 8486</strain>
    </source>
</reference>